<dbReference type="AlphaFoldDB" id="A0A6C0ADS8"/>
<proteinExistence type="predicted"/>
<dbReference type="EMBL" id="MN740593">
    <property type="protein sequence ID" value="QHS77907.1"/>
    <property type="molecule type" value="Genomic_DNA"/>
</dbReference>
<protein>
    <submittedName>
        <fullName evidence="1">Uncharacterized protein</fullName>
    </submittedName>
</protein>
<name>A0A6C0ADS8_9ZZZZ</name>
<sequence>MSFFICEKNKVSKKILKKNWKKKLEFFKNFMNLVKILLMKQQKRVI</sequence>
<evidence type="ECO:0000313" key="1">
    <source>
        <dbReference type="EMBL" id="QHS77907.1"/>
    </source>
</evidence>
<accession>A0A6C0ADS8</accession>
<reference evidence="1" key="1">
    <citation type="journal article" date="2020" name="Nature">
        <title>Giant virus diversity and host interactions through global metagenomics.</title>
        <authorList>
            <person name="Schulz F."/>
            <person name="Roux S."/>
            <person name="Paez-Espino D."/>
            <person name="Jungbluth S."/>
            <person name="Walsh D.A."/>
            <person name="Denef V.J."/>
            <person name="McMahon K.D."/>
            <person name="Konstantinidis K.T."/>
            <person name="Eloe-Fadrosh E.A."/>
            <person name="Kyrpides N.C."/>
            <person name="Woyke T."/>
        </authorList>
    </citation>
    <scope>NUCLEOTIDE SEQUENCE</scope>
    <source>
        <strain evidence="1">GVMAG-S-1021933-23</strain>
    </source>
</reference>
<organism evidence="1">
    <name type="scientific">viral metagenome</name>
    <dbReference type="NCBI Taxonomy" id="1070528"/>
    <lineage>
        <taxon>unclassified sequences</taxon>
        <taxon>metagenomes</taxon>
        <taxon>organismal metagenomes</taxon>
    </lineage>
</organism>